<dbReference type="InterPro" id="IPR036397">
    <property type="entry name" value="RNaseH_sf"/>
</dbReference>
<dbReference type="Pfam" id="PF00136">
    <property type="entry name" value="DNA_pol_B"/>
    <property type="match status" value="1"/>
</dbReference>
<dbReference type="GO" id="GO:0008270">
    <property type="term" value="F:zinc ion binding"/>
    <property type="evidence" value="ECO:0007669"/>
    <property type="project" value="UniProtKB-KW"/>
</dbReference>
<comment type="catalytic activity">
    <reaction evidence="18 20">
        <text>DNA(n) + a 2'-deoxyribonucleoside 5'-triphosphate = DNA(n+1) + diphosphate</text>
        <dbReference type="Rhea" id="RHEA:22508"/>
        <dbReference type="Rhea" id="RHEA-COMP:17339"/>
        <dbReference type="Rhea" id="RHEA-COMP:17340"/>
        <dbReference type="ChEBI" id="CHEBI:33019"/>
        <dbReference type="ChEBI" id="CHEBI:61560"/>
        <dbReference type="ChEBI" id="CHEBI:173112"/>
        <dbReference type="EC" id="2.7.7.7"/>
    </reaction>
</comment>
<dbReference type="InterPro" id="IPR017964">
    <property type="entry name" value="DNA-dir_DNA_pol_B_CS"/>
</dbReference>
<dbReference type="InterPro" id="IPR025687">
    <property type="entry name" value="Znf-C4pol"/>
</dbReference>
<comment type="subunit">
    <text evidence="19">Forms DNA polymerase zeta with REV7.</text>
</comment>
<dbReference type="EC" id="2.7.7.7" evidence="20"/>
<dbReference type="Pfam" id="PF14260">
    <property type="entry name" value="zf-C4pol"/>
    <property type="match status" value="1"/>
</dbReference>
<keyword evidence="7 20" id="KW-0235">DNA replication</keyword>
<dbReference type="PANTHER" id="PTHR45812:SF1">
    <property type="entry name" value="DNA POLYMERASE ZETA CATALYTIC SUBUNIT"/>
    <property type="match status" value="1"/>
</dbReference>
<evidence type="ECO:0000256" key="5">
    <source>
        <dbReference type="ARBA" id="ARBA00022679"/>
    </source>
</evidence>
<gene>
    <name evidence="27" type="ORF">FOA43_003019</name>
</gene>
<feature type="domain" description="DNA polymerase delta/zeta catalytic subunit N-terminal" evidence="25">
    <location>
        <begin position="79"/>
        <end position="177"/>
    </location>
</feature>
<keyword evidence="5 20" id="KW-0808">Transferase</keyword>
<dbReference type="RefSeq" id="XP_038779226.1">
    <property type="nucleotide sequence ID" value="XM_038923298.1"/>
</dbReference>
<feature type="domain" description="DNA-directed DNA polymerase family B exonuclease" evidence="23">
    <location>
        <begin position="723"/>
        <end position="914"/>
    </location>
</feature>
<keyword evidence="9" id="KW-0227">DNA damage</keyword>
<dbReference type="GO" id="GO:0042276">
    <property type="term" value="P:error-prone translesion synthesis"/>
    <property type="evidence" value="ECO:0007669"/>
    <property type="project" value="TreeGrafter"/>
</dbReference>
<dbReference type="Gene3D" id="1.10.132.60">
    <property type="entry name" value="DNA polymerase family B, C-terminal domain"/>
    <property type="match status" value="1"/>
</dbReference>
<dbReference type="PROSITE" id="PS00116">
    <property type="entry name" value="DNA_POLYMERASE_B"/>
    <property type="match status" value="1"/>
</dbReference>
<comment type="cofactor">
    <cofactor evidence="1 20">
        <name>[4Fe-4S] cluster</name>
        <dbReference type="ChEBI" id="CHEBI:49883"/>
    </cofactor>
</comment>
<evidence type="ECO:0000259" key="25">
    <source>
        <dbReference type="Pfam" id="PF24055"/>
    </source>
</evidence>
<dbReference type="KEGG" id="bnn:FOA43_003019"/>
<feature type="compositionally biased region" description="Acidic residues" evidence="21">
    <location>
        <begin position="481"/>
        <end position="502"/>
    </location>
</feature>
<evidence type="ECO:0000256" key="16">
    <source>
        <dbReference type="ARBA" id="ARBA00023204"/>
    </source>
</evidence>
<evidence type="ECO:0000256" key="21">
    <source>
        <dbReference type="SAM" id="MobiDB-lite"/>
    </source>
</evidence>
<evidence type="ECO:0000256" key="8">
    <source>
        <dbReference type="ARBA" id="ARBA00022723"/>
    </source>
</evidence>
<keyword evidence="28" id="KW-1185">Reference proteome</keyword>
<reference evidence="27" key="1">
    <citation type="submission" date="2020-10" db="EMBL/GenBank/DDBJ databases">
        <authorList>
            <person name="Roach M.J.R."/>
        </authorList>
    </citation>
    <scope>NUCLEOTIDE SEQUENCE</scope>
    <source>
        <strain evidence="27">CBS 1945</strain>
    </source>
</reference>
<dbReference type="InterPro" id="IPR006133">
    <property type="entry name" value="DNA-dir_DNA_pol_B_exonuc"/>
</dbReference>
<evidence type="ECO:0000256" key="2">
    <source>
        <dbReference type="ARBA" id="ARBA00004123"/>
    </source>
</evidence>
<keyword evidence="12 20" id="KW-0239">DNA-directed DNA polymerase</keyword>
<evidence type="ECO:0000259" key="23">
    <source>
        <dbReference type="Pfam" id="PF03104"/>
    </source>
</evidence>
<evidence type="ECO:0000256" key="15">
    <source>
        <dbReference type="ARBA" id="ARBA00023125"/>
    </source>
</evidence>
<dbReference type="InterPro" id="IPR043502">
    <property type="entry name" value="DNA/RNA_pol_sf"/>
</dbReference>
<evidence type="ECO:0000256" key="10">
    <source>
        <dbReference type="ARBA" id="ARBA00022771"/>
    </source>
</evidence>
<keyword evidence="15 20" id="KW-0238">DNA-binding</keyword>
<sequence>MSTSFASSSFDISSIDSSQLKIQIIAYDSYQCLPSSLDKTQFSLNGICDKTTTTFPHVPIIRVFGKLPTGHTCLLHIHNVFPYIYIPFTGSSPKNTDDLNKQLIRFKDEIEWRLSSSYRRDDTEAAEKGQNRQNRPPTASSGCFLADLSIVKGVPFYNYAVGFTPFIKISLLSSRYVARLSRLLSDGVIFSRKIQPFESHIPYTFQFLLDYNCYSCSWLSLSKFYWRYPLIQLKNREDYQTYFDTDFCRFNKAKINGDLIKFISAYMNTLVRPNYVNVLDPEEFPRMGRSLLELDTSASWIINRNELQERVIHDRLIETPSSLTAEKYINSTRALLSDVKFQRRQRNLPNDPKLKLFDNTQERAFSGEKWVEIDELKDLLQYCSKLSEDSFYGHHGRDKKLDAESVVSQYPWLYDYPTSFKSVDKLQYEPNTLTLDLMKASSSLTAANFLSQDGFVGSRPSQPFQLSQLGENILDSVIVDDLEGDPEGDPEDPADPEDPEDPEASHTHMDAEEGKDISINDMNTSLYQALEEDKLVDAEDTDLHIFEETQTQKGHIDSSFHQMLPPFSQISIGPSQGFNIYSLFNDMEHQENLFVPKTEAPRYNTNDDFMNSFDNDYGMLKINYTGPFFSKRDNYDSTPFYFAGKKFQLDCLDIQGLPPYESVGTITSNEVSFDTRYNIQSIWSYSKHPPQYKDIEHWCLNKSSDVKSQLLDSEIEPVTQKLQAYKYSSAETPVERKNTNYSKLVMLTIEIHVNTRENLEPDPDKDSVAAIFWHFDRDNSLNPLNIEDLGVFVVDDTTNIAWDHLIGIPVSSFEDEESMIAGLVGLVELVDPDILGGYEIHSSSWGYIIERFKKVYDVDLPVRFSRVACKHNNKAADSWGYRHASGIRITGRHMLNFWRTLRGELRLGNYSLENAVFQVLHRRIPHFSPKVLTKWYCDDKKGLLSCALSYYVERLRLEVRLVEQLEIIEKVIEQSRLLGIDFNSIIYRGSQFKVESLLVRLAKAEDYILVSPSRKQVFNQDPLQCIPLILEPESALYKSPLVVLDFQSLYPSVLIAYNYCFSTLLGRLRGFNPKRNQKLGVITQKLPEGLLKCLQESVTLSPNGLMFTKPSVRKSLMAKMLTEILDARILVKDTMRQLRDDRELNKLYNNRQLALKMIANVTYGYASATFSGRMPHSALADAIVSSGRETLLRAISEIEGNPKWGAKVVYGDTDSLFIYLPGKTRKDAFKLGKEMAAHITDINPAPIKLKFEKVYHPCILVSKKRYIGWKYEYEEQETPDFDAKGIETVRRDGIPAQQKIVEKAINILFETMDVSKVKSYVLDQFTKIIRNKVNLKDFLFAKEVRVGTYKNEAYIPPGARVSMEKMAKDHRAEPQYKERVFYVVKKGNNDQPLRERCMSPSDFLNDETAELDTEYYINKVLIPPLERIFNLAGIDVRRWYNEMPKYISYGDVELRNLNVRTTSCICCNDPVNRTNDLLCDQCNKNKAQTMLELKSRLKFQESHLRDICTICDACTRRTVNSNSIRPSEYLACDSKDCSVFFDRQKAFRQVHSSRNQFSQLPDW</sequence>
<keyword evidence="16" id="KW-0234">DNA repair</keyword>
<evidence type="ECO:0000256" key="14">
    <source>
        <dbReference type="ARBA" id="ARBA00023014"/>
    </source>
</evidence>
<dbReference type="PRINTS" id="PR00106">
    <property type="entry name" value="DNAPOLB"/>
</dbReference>
<dbReference type="SMART" id="SM00486">
    <property type="entry name" value="POLBc"/>
    <property type="match status" value="1"/>
</dbReference>
<dbReference type="GO" id="GO:0000166">
    <property type="term" value="F:nucleotide binding"/>
    <property type="evidence" value="ECO:0007669"/>
    <property type="project" value="InterPro"/>
</dbReference>
<feature type="compositionally biased region" description="Basic and acidic residues" evidence="21">
    <location>
        <begin position="503"/>
        <end position="518"/>
    </location>
</feature>
<dbReference type="Proteomes" id="UP000662931">
    <property type="component" value="Chromosome 3"/>
</dbReference>
<dbReference type="Pfam" id="PF24055">
    <property type="entry name" value="POL3_N"/>
    <property type="match status" value="1"/>
</dbReference>
<evidence type="ECO:0000256" key="7">
    <source>
        <dbReference type="ARBA" id="ARBA00022705"/>
    </source>
</evidence>
<dbReference type="GO" id="GO:0005634">
    <property type="term" value="C:nucleus"/>
    <property type="evidence" value="ECO:0007669"/>
    <property type="project" value="UniProtKB-SubCell"/>
</dbReference>
<evidence type="ECO:0000256" key="9">
    <source>
        <dbReference type="ARBA" id="ARBA00022763"/>
    </source>
</evidence>
<dbReference type="EMBL" id="CP064814">
    <property type="protein sequence ID" value="QPG75661.1"/>
    <property type="molecule type" value="Genomic_DNA"/>
</dbReference>
<dbReference type="InterPro" id="IPR006134">
    <property type="entry name" value="DNA-dir_DNA_pol_B_multi_dom"/>
</dbReference>
<dbReference type="Gene3D" id="3.30.342.10">
    <property type="entry name" value="DNA Polymerase, chain B, domain 1"/>
    <property type="match status" value="1"/>
</dbReference>
<dbReference type="GO" id="GO:0006260">
    <property type="term" value="P:DNA replication"/>
    <property type="evidence" value="ECO:0007669"/>
    <property type="project" value="UniProtKB-KW"/>
</dbReference>
<dbReference type="Gene3D" id="1.10.287.690">
    <property type="entry name" value="Helix hairpin bin"/>
    <property type="match status" value="1"/>
</dbReference>
<dbReference type="InterPro" id="IPR012337">
    <property type="entry name" value="RNaseH-like_sf"/>
</dbReference>
<evidence type="ECO:0000256" key="18">
    <source>
        <dbReference type="ARBA" id="ARBA00049244"/>
    </source>
</evidence>
<evidence type="ECO:0000256" key="6">
    <source>
        <dbReference type="ARBA" id="ARBA00022695"/>
    </source>
</evidence>
<dbReference type="Pfam" id="PF03104">
    <property type="entry name" value="DNA_pol_B_exo1"/>
    <property type="match status" value="1"/>
</dbReference>
<dbReference type="InterPro" id="IPR030559">
    <property type="entry name" value="PolZ_Rev3"/>
</dbReference>
<proteinExistence type="inferred from homology"/>
<evidence type="ECO:0000313" key="28">
    <source>
        <dbReference type="Proteomes" id="UP000662931"/>
    </source>
</evidence>
<evidence type="ECO:0000313" key="27">
    <source>
        <dbReference type="EMBL" id="QPG75661.1"/>
    </source>
</evidence>
<dbReference type="Gene3D" id="3.30.420.10">
    <property type="entry name" value="Ribonuclease H-like superfamily/Ribonuclease H"/>
    <property type="match status" value="1"/>
</dbReference>
<dbReference type="GO" id="GO:0000724">
    <property type="term" value="P:double-strand break repair via homologous recombination"/>
    <property type="evidence" value="ECO:0007669"/>
    <property type="project" value="TreeGrafter"/>
</dbReference>
<keyword evidence="11 20" id="KW-0862">Zinc</keyword>
<dbReference type="FunFam" id="1.10.287.690:FF:000002">
    <property type="entry name" value="DNA polymerase zeta"/>
    <property type="match status" value="1"/>
</dbReference>
<dbReference type="Gene3D" id="3.90.1600.10">
    <property type="entry name" value="Palm domain of DNA polymerase"/>
    <property type="match status" value="1"/>
</dbReference>
<dbReference type="InterPro" id="IPR023211">
    <property type="entry name" value="DNA_pol_palm_dom_sf"/>
</dbReference>
<feature type="region of interest" description="Disordered" evidence="21">
    <location>
        <begin position="481"/>
        <end position="518"/>
    </location>
</feature>
<evidence type="ECO:0000259" key="22">
    <source>
        <dbReference type="Pfam" id="PF00136"/>
    </source>
</evidence>
<dbReference type="CDD" id="cd05534">
    <property type="entry name" value="POLBc_zeta"/>
    <property type="match status" value="1"/>
</dbReference>
<accession>A0A875S1Q2</accession>
<dbReference type="CDD" id="cd05778">
    <property type="entry name" value="DNA_polB_zeta_exo"/>
    <property type="match status" value="1"/>
</dbReference>
<dbReference type="GO" id="GO:0016035">
    <property type="term" value="C:zeta DNA polymerase complex"/>
    <property type="evidence" value="ECO:0007669"/>
    <property type="project" value="InterPro"/>
</dbReference>
<dbReference type="InterPro" id="IPR042087">
    <property type="entry name" value="DNA_pol_B_thumb"/>
</dbReference>
<keyword evidence="14 20" id="KW-0411">Iron-sulfur</keyword>
<dbReference type="OrthoDB" id="2414538at2759"/>
<evidence type="ECO:0000256" key="11">
    <source>
        <dbReference type="ARBA" id="ARBA00022833"/>
    </source>
</evidence>
<keyword evidence="13 20" id="KW-0408">Iron</keyword>
<evidence type="ECO:0000256" key="12">
    <source>
        <dbReference type="ARBA" id="ARBA00022932"/>
    </source>
</evidence>
<dbReference type="FunFam" id="1.10.132.60:FF:000007">
    <property type="entry name" value="DNA polymerase"/>
    <property type="match status" value="1"/>
</dbReference>
<evidence type="ECO:0000256" key="19">
    <source>
        <dbReference type="ARBA" id="ARBA00066055"/>
    </source>
</evidence>
<dbReference type="GO" id="GO:0051539">
    <property type="term" value="F:4 iron, 4 sulfur cluster binding"/>
    <property type="evidence" value="ECO:0007669"/>
    <property type="project" value="UniProtKB-KW"/>
</dbReference>
<evidence type="ECO:0000256" key="1">
    <source>
        <dbReference type="ARBA" id="ARBA00001966"/>
    </source>
</evidence>
<dbReference type="SUPFAM" id="SSF53098">
    <property type="entry name" value="Ribonuclease H-like"/>
    <property type="match status" value="1"/>
</dbReference>
<dbReference type="FunFam" id="3.30.420.10:FF:000024">
    <property type="entry name" value="DNA polymerase zeta catalytic subunit"/>
    <property type="match status" value="1"/>
</dbReference>
<dbReference type="GeneID" id="62196420"/>
<dbReference type="Pfam" id="PF24065">
    <property type="entry name" value="REV3_N"/>
    <property type="match status" value="1"/>
</dbReference>
<feature type="domain" description="DNA-directed DNA polymerase family B multifunctional" evidence="22">
    <location>
        <begin position="981"/>
        <end position="1430"/>
    </location>
</feature>
<feature type="domain" description="DNA polymerase zeta catalytic subunit N-terminal" evidence="26">
    <location>
        <begin position="20"/>
        <end position="78"/>
    </location>
</feature>
<evidence type="ECO:0000259" key="24">
    <source>
        <dbReference type="Pfam" id="PF14260"/>
    </source>
</evidence>
<feature type="domain" description="C4-type zinc-finger of DNA polymerase delta" evidence="24">
    <location>
        <begin position="1464"/>
        <end position="1543"/>
    </location>
</feature>
<comment type="subcellular location">
    <subcellularLocation>
        <location evidence="2 20">Nucleus</location>
    </subcellularLocation>
</comment>
<evidence type="ECO:0000256" key="17">
    <source>
        <dbReference type="ARBA" id="ARBA00023242"/>
    </source>
</evidence>
<keyword evidence="8 20" id="KW-0479">Metal-binding</keyword>
<name>A0A875S1Q2_EENNA</name>
<evidence type="ECO:0000259" key="26">
    <source>
        <dbReference type="Pfam" id="PF24065"/>
    </source>
</evidence>
<evidence type="ECO:0000256" key="13">
    <source>
        <dbReference type="ARBA" id="ARBA00023004"/>
    </source>
</evidence>
<keyword evidence="4 20" id="KW-0004">4Fe-4S</keyword>
<dbReference type="InterPro" id="IPR056435">
    <property type="entry name" value="DPOD/Z_N"/>
</dbReference>
<keyword evidence="6 20" id="KW-0548">Nucleotidyltransferase</keyword>
<protein>
    <recommendedName>
        <fullName evidence="20">DNA polymerase</fullName>
        <ecNumber evidence="20">2.7.7.7</ecNumber>
    </recommendedName>
</protein>
<comment type="similarity">
    <text evidence="3 20">Belongs to the DNA polymerase type-B family.</text>
</comment>
<evidence type="ECO:0000256" key="3">
    <source>
        <dbReference type="ARBA" id="ARBA00005755"/>
    </source>
</evidence>
<keyword evidence="17 20" id="KW-0539">Nucleus</keyword>
<dbReference type="PANTHER" id="PTHR45812">
    <property type="entry name" value="DNA POLYMERASE ZETA CATALYTIC SUBUNIT"/>
    <property type="match status" value="1"/>
</dbReference>
<dbReference type="InterPro" id="IPR056447">
    <property type="entry name" value="REV3_N"/>
</dbReference>
<dbReference type="SUPFAM" id="SSF56672">
    <property type="entry name" value="DNA/RNA polymerases"/>
    <property type="match status" value="1"/>
</dbReference>
<evidence type="ECO:0000256" key="4">
    <source>
        <dbReference type="ARBA" id="ARBA00022485"/>
    </source>
</evidence>
<keyword evidence="10 20" id="KW-0863">Zinc-finger</keyword>
<dbReference type="InterPro" id="IPR006172">
    <property type="entry name" value="DNA-dir_DNA_pol_B"/>
</dbReference>
<dbReference type="GO" id="GO:0003677">
    <property type="term" value="F:DNA binding"/>
    <property type="evidence" value="ECO:0007669"/>
    <property type="project" value="UniProtKB-KW"/>
</dbReference>
<evidence type="ECO:0000256" key="20">
    <source>
        <dbReference type="RuleBase" id="RU000442"/>
    </source>
</evidence>
<dbReference type="GO" id="GO:0003887">
    <property type="term" value="F:DNA-directed DNA polymerase activity"/>
    <property type="evidence" value="ECO:0007669"/>
    <property type="project" value="UniProtKB-KW"/>
</dbReference>
<organism evidence="27 28">
    <name type="scientific">Eeniella nana</name>
    <name type="common">Yeast</name>
    <name type="synonym">Brettanomyces nanus</name>
    <dbReference type="NCBI Taxonomy" id="13502"/>
    <lineage>
        <taxon>Eukaryota</taxon>
        <taxon>Fungi</taxon>
        <taxon>Dikarya</taxon>
        <taxon>Ascomycota</taxon>
        <taxon>Saccharomycotina</taxon>
        <taxon>Pichiomycetes</taxon>
        <taxon>Pichiales</taxon>
        <taxon>Pichiaceae</taxon>
        <taxon>Brettanomyces</taxon>
    </lineage>
</organism>